<reference evidence="2 3" key="1">
    <citation type="submission" date="2018-11" db="EMBL/GenBank/DDBJ databases">
        <title>Whole genome sequence of Streptomyces chrestomyceticus NBRC 13444(T).</title>
        <authorList>
            <person name="Komaki H."/>
            <person name="Tamura T."/>
        </authorList>
    </citation>
    <scope>NUCLEOTIDE SEQUENCE [LARGE SCALE GENOMIC DNA]</scope>
    <source>
        <strain evidence="2 3">NBRC 13444</strain>
    </source>
</reference>
<proteinExistence type="predicted"/>
<accession>A0A7U9KPE8</accession>
<organism evidence="2 3">
    <name type="scientific">Streptomyces chrestomyceticus JCM 4735</name>
    <dbReference type="NCBI Taxonomy" id="1306181"/>
    <lineage>
        <taxon>Bacteria</taxon>
        <taxon>Bacillati</taxon>
        <taxon>Actinomycetota</taxon>
        <taxon>Actinomycetes</taxon>
        <taxon>Kitasatosporales</taxon>
        <taxon>Streptomycetaceae</taxon>
        <taxon>Streptomyces</taxon>
    </lineage>
</organism>
<dbReference type="GeneID" id="95619784"/>
<evidence type="ECO:0000313" key="2">
    <source>
        <dbReference type="EMBL" id="GCD33012.1"/>
    </source>
</evidence>
<feature type="region of interest" description="Disordered" evidence="1">
    <location>
        <begin position="54"/>
        <end position="79"/>
    </location>
</feature>
<dbReference type="OrthoDB" id="4351147at2"/>
<dbReference type="EMBL" id="BHZC01000001">
    <property type="protein sequence ID" value="GCD33012.1"/>
    <property type="molecule type" value="Genomic_DNA"/>
</dbReference>
<comment type="caution">
    <text evidence="2">The sequence shown here is derived from an EMBL/GenBank/DDBJ whole genome shotgun (WGS) entry which is preliminary data.</text>
</comment>
<dbReference type="RefSeq" id="WP_125043560.1">
    <property type="nucleotide sequence ID" value="NZ_BHZC01000001.1"/>
</dbReference>
<dbReference type="Proteomes" id="UP000287830">
    <property type="component" value="Unassembled WGS sequence"/>
</dbReference>
<evidence type="ECO:0000313" key="3">
    <source>
        <dbReference type="Proteomes" id="UP000287830"/>
    </source>
</evidence>
<dbReference type="AlphaFoldDB" id="A0A7U9KPE8"/>
<name>A0A7U9KPE8_9ACTN</name>
<gene>
    <name evidence="2" type="ORF">OEIGOIKO_00730</name>
</gene>
<evidence type="ECO:0000256" key="1">
    <source>
        <dbReference type="SAM" id="MobiDB-lite"/>
    </source>
</evidence>
<feature type="compositionally biased region" description="Basic and acidic residues" evidence="1">
    <location>
        <begin position="54"/>
        <end position="67"/>
    </location>
</feature>
<sequence>MHQSTDLHHTANTFDRCAQLCRSAREAADRALRMRAEAAEARLRAVRMRRTVERMKAGRRSDDDPGCRRFPATETRRDTTSRAAQLALLTAFVHARLDEEGSTADLFHETDCPDTGASGCRCPVPERVRHDVTVRQGLARDCEEALHDPDHDAYDWPHSELAALLRLKVLALPYELHRQWREEWRP</sequence>
<protein>
    <submittedName>
        <fullName evidence="2">Uncharacterized protein</fullName>
    </submittedName>
</protein>